<dbReference type="OrthoDB" id="2123594at2759"/>
<evidence type="ECO:0000313" key="8">
    <source>
        <dbReference type="Proteomes" id="UP000221080"/>
    </source>
</evidence>
<proteinExistence type="predicted"/>
<dbReference type="Proteomes" id="UP000221080">
    <property type="component" value="Chromosome 1"/>
</dbReference>
<protein>
    <submittedName>
        <fullName evidence="9 10">Enkurin isoform X1</fullName>
    </submittedName>
</protein>
<keyword evidence="4" id="KW-0206">Cytoskeleton</keyword>
<dbReference type="RefSeq" id="XP_017320169.1">
    <property type="nucleotide sequence ID" value="XM_017464680.2"/>
</dbReference>
<organism evidence="8 9">
    <name type="scientific">Ictalurus punctatus</name>
    <name type="common">Channel catfish</name>
    <name type="synonym">Silurus punctatus</name>
    <dbReference type="NCBI Taxonomy" id="7998"/>
    <lineage>
        <taxon>Eukaryota</taxon>
        <taxon>Metazoa</taxon>
        <taxon>Chordata</taxon>
        <taxon>Craniata</taxon>
        <taxon>Vertebrata</taxon>
        <taxon>Euteleostomi</taxon>
        <taxon>Actinopterygii</taxon>
        <taxon>Neopterygii</taxon>
        <taxon>Teleostei</taxon>
        <taxon>Ostariophysi</taxon>
        <taxon>Siluriformes</taxon>
        <taxon>Ictaluridae</taxon>
        <taxon>Ictalurus</taxon>
    </lineage>
</organism>
<evidence type="ECO:0000256" key="1">
    <source>
        <dbReference type="ARBA" id="ARBA00004138"/>
    </source>
</evidence>
<feature type="compositionally biased region" description="Basic and acidic residues" evidence="6">
    <location>
        <begin position="63"/>
        <end position="87"/>
    </location>
</feature>
<gene>
    <name evidence="9 10" type="primary">enkur</name>
</gene>
<evidence type="ECO:0000256" key="2">
    <source>
        <dbReference type="ARBA" id="ARBA00004245"/>
    </source>
</evidence>
<comment type="subcellular location">
    <subcellularLocation>
        <location evidence="1">Cell projection</location>
        <location evidence="1">Cilium</location>
    </subcellularLocation>
    <subcellularLocation>
        <location evidence="2">Cytoplasm</location>
        <location evidence="2">Cytoskeleton</location>
    </subcellularLocation>
</comment>
<dbReference type="PANTHER" id="PTHR21490:SF0">
    <property type="entry name" value="ENKURIN"/>
    <property type="match status" value="1"/>
</dbReference>
<keyword evidence="8" id="KW-1185">Reference proteome</keyword>
<evidence type="ECO:0000256" key="5">
    <source>
        <dbReference type="ARBA" id="ARBA00023273"/>
    </source>
</evidence>
<keyword evidence="5" id="KW-0966">Cell projection</keyword>
<dbReference type="OMA" id="HRVIYIA"/>
<evidence type="ECO:0000313" key="10">
    <source>
        <dbReference type="RefSeq" id="XP_017320169.1"/>
    </source>
</evidence>
<dbReference type="GO" id="GO:0005879">
    <property type="term" value="C:axonemal microtubule"/>
    <property type="evidence" value="ECO:0007669"/>
    <property type="project" value="TreeGrafter"/>
</dbReference>
<dbReference type="GO" id="GO:0005516">
    <property type="term" value="F:calmodulin binding"/>
    <property type="evidence" value="ECO:0007669"/>
    <property type="project" value="TreeGrafter"/>
</dbReference>
<reference evidence="8" key="1">
    <citation type="journal article" date="2016" name="Nat. Commun.">
        <title>The channel catfish genome sequence provides insights into the evolution of scale formation in teleosts.</title>
        <authorList>
            <person name="Liu Z."/>
            <person name="Liu S."/>
            <person name="Yao J."/>
            <person name="Bao L."/>
            <person name="Zhang J."/>
            <person name="Li Y."/>
            <person name="Jiang C."/>
            <person name="Sun L."/>
            <person name="Wang R."/>
            <person name="Zhang Y."/>
            <person name="Zhou T."/>
            <person name="Zeng Q."/>
            <person name="Fu Q."/>
            <person name="Gao S."/>
            <person name="Li N."/>
            <person name="Koren S."/>
            <person name="Jiang Y."/>
            <person name="Zimin A."/>
            <person name="Xu P."/>
            <person name="Phillippy A.M."/>
            <person name="Geng X."/>
            <person name="Song L."/>
            <person name="Sun F."/>
            <person name="Li C."/>
            <person name="Wang X."/>
            <person name="Chen A."/>
            <person name="Jin Y."/>
            <person name="Yuan Z."/>
            <person name="Yang Y."/>
            <person name="Tan S."/>
            <person name="Peatman E."/>
            <person name="Lu J."/>
            <person name="Qin Z."/>
            <person name="Dunham R."/>
            <person name="Li Z."/>
            <person name="Sonstegard T."/>
            <person name="Feng J."/>
            <person name="Danzmann R.G."/>
            <person name="Schroeder S."/>
            <person name="Scheffler B."/>
            <person name="Duke M.V."/>
            <person name="Ballard L."/>
            <person name="Kucuktas H."/>
            <person name="Kaltenboeck L."/>
            <person name="Liu H."/>
            <person name="Armbruster J."/>
            <person name="Xie Y."/>
            <person name="Kirby M.L."/>
            <person name="Tian Y."/>
            <person name="Flanagan M.E."/>
            <person name="Mu W."/>
            <person name="Waldbieser G.C."/>
        </authorList>
    </citation>
    <scope>NUCLEOTIDE SEQUENCE [LARGE SCALE GENOMIC DNA]</scope>
    <source>
        <strain evidence="8">SDA103</strain>
    </source>
</reference>
<keyword evidence="3" id="KW-0963">Cytoplasm</keyword>
<accession>A0A2D0QP61</accession>
<dbReference type="GeneTree" id="ENSGT00940000153866"/>
<evidence type="ECO:0000313" key="9">
    <source>
        <dbReference type="RefSeq" id="XP_017320094.1"/>
    </source>
</evidence>
<feature type="domain" description="Enkurin" evidence="7">
    <location>
        <begin position="164"/>
        <end position="256"/>
    </location>
</feature>
<evidence type="ECO:0000256" key="4">
    <source>
        <dbReference type="ARBA" id="ARBA00023212"/>
    </source>
</evidence>
<feature type="region of interest" description="Disordered" evidence="6">
    <location>
        <begin position="1"/>
        <end position="105"/>
    </location>
</feature>
<evidence type="ECO:0000256" key="6">
    <source>
        <dbReference type="SAM" id="MobiDB-lite"/>
    </source>
</evidence>
<sequence>MSSVMHPPESIYNLIPREEEKIEKAPRYTSRFREQVKEEKKQNKESNKTMGPAKVEMPSPDKYLLKHSRDPKLSEKKPFSYRDEIQPRKPRIPAKTEQPLRGIQTKKDFVRINAVENIMAVPRKPPPAYAHTKHGDKELLENSGLVPKYLKKQDYGQTPEYLSHRQEEVRRAQEEYDRYVKEKMKEGAMKQLSEKERLDILHGLKKNWDELHHQYQDLSVITDTLPKKNRKERLESEMKQLEKDIEMIERFKTIYIGKN</sequence>
<evidence type="ECO:0000259" key="7">
    <source>
        <dbReference type="PROSITE" id="PS51665"/>
    </source>
</evidence>
<reference evidence="9 10" key="2">
    <citation type="submission" date="2025-04" db="UniProtKB">
        <authorList>
            <consortium name="RefSeq"/>
        </authorList>
    </citation>
    <scope>IDENTIFICATION</scope>
    <source>
        <tissue evidence="9 10">Blood</tissue>
    </source>
</reference>
<dbReference type="PANTHER" id="PTHR21490">
    <property type="entry name" value="ENKURIN-RELATED"/>
    <property type="match status" value="1"/>
</dbReference>
<dbReference type="InterPro" id="IPR052102">
    <property type="entry name" value="Enkurin_domain-protein"/>
</dbReference>
<dbReference type="GO" id="GO:0001669">
    <property type="term" value="C:acrosomal vesicle"/>
    <property type="evidence" value="ECO:0007669"/>
    <property type="project" value="TreeGrafter"/>
</dbReference>
<dbReference type="RefSeq" id="XP_017320094.1">
    <property type="nucleotide sequence ID" value="XM_017464605.3"/>
</dbReference>
<dbReference type="Pfam" id="PF13864">
    <property type="entry name" value="Enkurin"/>
    <property type="match status" value="1"/>
</dbReference>
<dbReference type="STRING" id="7998.ENSIPUP00000005058"/>
<feature type="compositionally biased region" description="Basic and acidic residues" evidence="6">
    <location>
        <begin position="16"/>
        <end position="47"/>
    </location>
</feature>
<evidence type="ECO:0000256" key="3">
    <source>
        <dbReference type="ARBA" id="ARBA00022490"/>
    </source>
</evidence>
<dbReference type="CTD" id="219670"/>
<dbReference type="AlphaFoldDB" id="A0A2D0QP61"/>
<dbReference type="GeneID" id="100528561"/>
<name>A0A2D0QP61_ICTPU</name>
<dbReference type="PROSITE" id="PS51665">
    <property type="entry name" value="ENKURIN"/>
    <property type="match status" value="1"/>
</dbReference>
<dbReference type="InterPro" id="IPR027012">
    <property type="entry name" value="Enkurin_dom"/>
</dbReference>